<dbReference type="PROSITE" id="PS01124">
    <property type="entry name" value="HTH_ARAC_FAMILY_2"/>
    <property type="match status" value="1"/>
</dbReference>
<dbReference type="InterPro" id="IPR035451">
    <property type="entry name" value="Ada-like_dom_sf"/>
</dbReference>
<evidence type="ECO:0000256" key="3">
    <source>
        <dbReference type="ARBA" id="ARBA00022679"/>
    </source>
</evidence>
<dbReference type="PANTHER" id="PTHR43003">
    <property type="entry name" value="DNA-3-METHYLADENINE GLYCOSYLASE"/>
    <property type="match status" value="1"/>
</dbReference>
<dbReference type="PROSITE" id="PS00041">
    <property type="entry name" value="HTH_ARAC_FAMILY_1"/>
    <property type="match status" value="1"/>
</dbReference>
<dbReference type="Pfam" id="PF06029">
    <property type="entry name" value="AlkA_N"/>
    <property type="match status" value="1"/>
</dbReference>
<comment type="cofactor">
    <cofactor evidence="1">
        <name>Zn(2+)</name>
        <dbReference type="ChEBI" id="CHEBI:29105"/>
    </cofactor>
</comment>
<evidence type="ECO:0000313" key="13">
    <source>
        <dbReference type="EMBL" id="MFA0567642.1"/>
    </source>
</evidence>
<dbReference type="InterPro" id="IPR018060">
    <property type="entry name" value="HTH_AraC"/>
</dbReference>
<dbReference type="EMBL" id="JBFRUW010000008">
    <property type="protein sequence ID" value="MFA0567642.1"/>
    <property type="molecule type" value="Genomic_DNA"/>
</dbReference>
<dbReference type="RefSeq" id="WP_372265153.1">
    <property type="nucleotide sequence ID" value="NZ_JBFRUW010000008.1"/>
</dbReference>
<evidence type="ECO:0000256" key="8">
    <source>
        <dbReference type="ARBA" id="ARBA00023125"/>
    </source>
</evidence>
<gene>
    <name evidence="13" type="ORF">AB4566_05060</name>
</gene>
<organism evidence="13 14">
    <name type="scientific">Vibrio gallaecicus</name>
    <dbReference type="NCBI Taxonomy" id="552386"/>
    <lineage>
        <taxon>Bacteria</taxon>
        <taxon>Pseudomonadati</taxon>
        <taxon>Pseudomonadota</taxon>
        <taxon>Gammaproteobacteria</taxon>
        <taxon>Vibrionales</taxon>
        <taxon>Vibrionaceae</taxon>
        <taxon>Vibrio</taxon>
    </lineage>
</organism>
<dbReference type="PANTHER" id="PTHR43003:SF13">
    <property type="entry name" value="DNA-3-METHYLADENINE GLYCOSYLASE 2"/>
    <property type="match status" value="1"/>
</dbReference>
<dbReference type="InterPro" id="IPR004026">
    <property type="entry name" value="Ada_DNA_repair_Zn-bd"/>
</dbReference>
<keyword evidence="9" id="KW-0010">Activator</keyword>
<evidence type="ECO:0000256" key="7">
    <source>
        <dbReference type="ARBA" id="ARBA00023015"/>
    </source>
</evidence>
<keyword evidence="14" id="KW-1185">Reference proteome</keyword>
<evidence type="ECO:0000256" key="6">
    <source>
        <dbReference type="ARBA" id="ARBA00022833"/>
    </source>
</evidence>
<dbReference type="Gene3D" id="1.10.340.30">
    <property type="entry name" value="Hypothetical protein, domain 2"/>
    <property type="match status" value="1"/>
</dbReference>
<evidence type="ECO:0000256" key="4">
    <source>
        <dbReference type="ARBA" id="ARBA00022723"/>
    </source>
</evidence>
<accession>A0ABV4N8Y9</accession>
<dbReference type="InterPro" id="IPR010316">
    <property type="entry name" value="AlkA_N"/>
</dbReference>
<dbReference type="InterPro" id="IPR037046">
    <property type="entry name" value="AlkA_N_sf"/>
</dbReference>
<feature type="domain" description="HTH araC/xylS-type" evidence="12">
    <location>
        <begin position="95"/>
        <end position="193"/>
    </location>
</feature>
<keyword evidence="10" id="KW-0804">Transcription</keyword>
<dbReference type="Gene3D" id="3.40.10.10">
    <property type="entry name" value="DNA Methylphosphotriester Repair Domain"/>
    <property type="match status" value="1"/>
</dbReference>
<dbReference type="InterPro" id="IPR018062">
    <property type="entry name" value="HTH_AraC-typ_CS"/>
</dbReference>
<name>A0ABV4N8Y9_9VIBR</name>
<evidence type="ECO:0000313" key="14">
    <source>
        <dbReference type="Proteomes" id="UP001570417"/>
    </source>
</evidence>
<evidence type="ECO:0000256" key="5">
    <source>
        <dbReference type="ARBA" id="ARBA00022763"/>
    </source>
</evidence>
<evidence type="ECO:0000259" key="12">
    <source>
        <dbReference type="PROSITE" id="PS01124"/>
    </source>
</evidence>
<keyword evidence="6" id="KW-0862">Zinc</keyword>
<keyword evidence="7" id="KW-0805">Transcription regulation</keyword>
<keyword evidence="11" id="KW-0234">DNA repair</keyword>
<evidence type="ECO:0000256" key="2">
    <source>
        <dbReference type="ARBA" id="ARBA00022603"/>
    </source>
</evidence>
<dbReference type="InterPro" id="IPR009057">
    <property type="entry name" value="Homeodomain-like_sf"/>
</dbReference>
<dbReference type="SUPFAM" id="SSF57884">
    <property type="entry name" value="Ada DNA repair protein, N-terminal domain (N-Ada 10)"/>
    <property type="match status" value="1"/>
</dbReference>
<keyword evidence="5" id="KW-0227">DNA damage</keyword>
<proteinExistence type="predicted"/>
<evidence type="ECO:0000256" key="9">
    <source>
        <dbReference type="ARBA" id="ARBA00023159"/>
    </source>
</evidence>
<keyword evidence="8" id="KW-0238">DNA-binding</keyword>
<dbReference type="SUPFAM" id="SSF46689">
    <property type="entry name" value="Homeodomain-like"/>
    <property type="match status" value="1"/>
</dbReference>
<dbReference type="InterPro" id="IPR011257">
    <property type="entry name" value="DNA_glycosylase"/>
</dbReference>
<dbReference type="Pfam" id="PF02805">
    <property type="entry name" value="Ada_Zn_binding"/>
    <property type="match status" value="1"/>
</dbReference>
<dbReference type="Gene3D" id="1.10.10.60">
    <property type="entry name" value="Homeodomain-like"/>
    <property type="match status" value="2"/>
</dbReference>
<dbReference type="InterPro" id="IPR051912">
    <property type="entry name" value="Alkylbase_DNA_Glycosylase/TA"/>
</dbReference>
<evidence type="ECO:0000256" key="10">
    <source>
        <dbReference type="ARBA" id="ARBA00023163"/>
    </source>
</evidence>
<dbReference type="SMART" id="SM00342">
    <property type="entry name" value="HTH_ARAC"/>
    <property type="match status" value="1"/>
</dbReference>
<comment type="caution">
    <text evidence="13">The sequence shown here is derived from an EMBL/GenBank/DDBJ whole genome shotgun (WGS) entry which is preliminary data.</text>
</comment>
<dbReference type="SUPFAM" id="SSF55945">
    <property type="entry name" value="TATA-box binding protein-like"/>
    <property type="match status" value="1"/>
</dbReference>
<dbReference type="Gene3D" id="3.30.310.20">
    <property type="entry name" value="DNA-3-methyladenine glycosylase AlkA, N-terminal domain"/>
    <property type="match status" value="1"/>
</dbReference>
<keyword evidence="2" id="KW-0489">Methyltransferase</keyword>
<dbReference type="SMART" id="SM01009">
    <property type="entry name" value="AlkA_N"/>
    <property type="match status" value="1"/>
</dbReference>
<reference evidence="13 14" key="1">
    <citation type="journal article" date="2024" name="ISME J.">
        <title>Tailless and filamentous prophages are predominant in marine Vibrio.</title>
        <authorList>
            <person name="Steensen K."/>
            <person name="Seneca J."/>
            <person name="Bartlau N."/>
            <person name="Yu X.A."/>
            <person name="Hussain F.A."/>
            <person name="Polz M.F."/>
        </authorList>
    </citation>
    <scope>NUCLEOTIDE SEQUENCE [LARGE SCALE GENOMIC DNA]</scope>
    <source>
        <strain evidence="13 14">10N.222.51.A1</strain>
    </source>
</reference>
<protein>
    <submittedName>
        <fullName evidence="13">DNA-3-methyladenine glycosylase 2 family protein</fullName>
    </submittedName>
</protein>
<dbReference type="Pfam" id="PF12833">
    <property type="entry name" value="HTH_18"/>
    <property type="match status" value="1"/>
</dbReference>
<evidence type="ECO:0000256" key="1">
    <source>
        <dbReference type="ARBA" id="ARBA00001947"/>
    </source>
</evidence>
<dbReference type="SUPFAM" id="SSF48150">
    <property type="entry name" value="DNA-glycosylase"/>
    <property type="match status" value="1"/>
</dbReference>
<dbReference type="Proteomes" id="UP001570417">
    <property type="component" value="Unassembled WGS sequence"/>
</dbReference>
<evidence type="ECO:0000256" key="11">
    <source>
        <dbReference type="ARBA" id="ARBA00023204"/>
    </source>
</evidence>
<keyword evidence="3" id="KW-0808">Transferase</keyword>
<keyword evidence="4" id="KW-0479">Metal-binding</keyword>
<sequence length="489" mass="55034">MTQTIHDYSDLTNEQCSLARHARDARFDGVFFIAVKTTGIFCRPICPANPPKEQNVEYYTNPAQALKAGYRPCLRCRPDSAPSSFAWKGVETTFLRALKLIDAGSLSSGSTVELSERLGISDRYLRQLFDTYLGVSPKQYAQYLQLMFAKQLLHNSQMSITDIGFASGFNSTRRFNDAFSKTLQLSPTQVRKSKPMESVSNHIQLGFRHPLNWQHMLNFYRVRQIAGVELIGENDYQRTVVINGVKGWFKATLIKDNTLDIEFQLSDISQLRSLTSSIRRMFDLDVDISKIEAFFKSIDPQLVRQSGIRIPGVLSTWEAGVRAILGQQVSVKAAIGQLNLLVEELSVNGLAVNQSSAPGELSITSDQAYEQNKGNEGDKTDECLYFPTPEQVSAADLSFLRMPNSRKETLKRFAEYMVENDHEHPSKWIALKGVGPWTIQYALLRGLGEPNHLLSGDLVVKKFIENKPNITPDSVSPWGSYATFHCWNQ</sequence>